<sequence length="471" mass="51078">MEKLVELSNSEIRIDFVLDCKCRTYIHLKSLVSTATLAFKVQTSSPHKFLVNPPSGLVAPLSSATFQIVLKPQSHLPPTFPRSPSDRFLLKTAVAHELNLDSPESTQCELVNRWFNSAPQRPTYDLKLKVYFVGPFLLKHAVGAGDFEAVKGIIKRQRSVVSEFSNSEAESLYRVANQLGDHSIIDLLMDAGLKVDEGMGLDDDVRCASSNGWSELHVAAAFDRTEEVEMLAKGRVAVDCRDKEGRTPLHLAASKGHLSSVKMLVGAGANVNSRSKDGRTALYRAAANGDRRMVEMLFEAGADPTIGDLDNFHSAIDIARDKGHTEVAKLLEQGEAVLHAARRGELELLKSLLDKGATTSFCDQYGLTPLHVASLKGHKDAVIMLIEFGADIECQDAEGHTPLHLAVEGGSTETVEVLINRGANVNVKSKTGASPLYISKLMEDEDVTQLLLDKGAASFVASTSSSSSSRK</sequence>
<dbReference type="PRINTS" id="PR01415">
    <property type="entry name" value="ANKYRIN"/>
</dbReference>
<evidence type="ECO:0000313" key="5">
    <source>
        <dbReference type="EMBL" id="KZV34939.1"/>
    </source>
</evidence>
<dbReference type="AlphaFoldDB" id="A0A2Z7BKB6"/>
<dbReference type="InterPro" id="IPR013783">
    <property type="entry name" value="Ig-like_fold"/>
</dbReference>
<feature type="repeat" description="ANK" evidence="3">
    <location>
        <begin position="244"/>
        <end position="276"/>
    </location>
</feature>
<feature type="repeat" description="ANK" evidence="3">
    <location>
        <begin position="211"/>
        <end position="243"/>
    </location>
</feature>
<dbReference type="SUPFAM" id="SSF49354">
    <property type="entry name" value="PapD-like"/>
    <property type="match status" value="1"/>
</dbReference>
<feature type="repeat" description="ANK" evidence="3">
    <location>
        <begin position="277"/>
        <end position="309"/>
    </location>
</feature>
<keyword evidence="2 3" id="KW-0040">ANK repeat</keyword>
<dbReference type="InterPro" id="IPR002110">
    <property type="entry name" value="Ankyrin_rpt"/>
</dbReference>
<dbReference type="Gene3D" id="1.25.40.20">
    <property type="entry name" value="Ankyrin repeat-containing domain"/>
    <property type="match status" value="3"/>
</dbReference>
<evidence type="ECO:0000259" key="4">
    <source>
        <dbReference type="PROSITE" id="PS50202"/>
    </source>
</evidence>
<feature type="repeat" description="ANK" evidence="3">
    <location>
        <begin position="398"/>
        <end position="430"/>
    </location>
</feature>
<dbReference type="InterPro" id="IPR000535">
    <property type="entry name" value="MSP_dom"/>
</dbReference>
<keyword evidence="6" id="KW-1185">Reference proteome</keyword>
<feature type="domain" description="MSP" evidence="4">
    <location>
        <begin position="1"/>
        <end position="133"/>
    </location>
</feature>
<organism evidence="5 6">
    <name type="scientific">Dorcoceras hygrometricum</name>
    <dbReference type="NCBI Taxonomy" id="472368"/>
    <lineage>
        <taxon>Eukaryota</taxon>
        <taxon>Viridiplantae</taxon>
        <taxon>Streptophyta</taxon>
        <taxon>Embryophyta</taxon>
        <taxon>Tracheophyta</taxon>
        <taxon>Spermatophyta</taxon>
        <taxon>Magnoliopsida</taxon>
        <taxon>eudicotyledons</taxon>
        <taxon>Gunneridae</taxon>
        <taxon>Pentapetalae</taxon>
        <taxon>asterids</taxon>
        <taxon>lamiids</taxon>
        <taxon>Lamiales</taxon>
        <taxon>Gesneriaceae</taxon>
        <taxon>Didymocarpoideae</taxon>
        <taxon>Trichosporeae</taxon>
        <taxon>Loxocarpinae</taxon>
        <taxon>Dorcoceras</taxon>
    </lineage>
</organism>
<evidence type="ECO:0000256" key="1">
    <source>
        <dbReference type="ARBA" id="ARBA00022737"/>
    </source>
</evidence>
<keyword evidence="1" id="KW-0677">Repeat</keyword>
<dbReference type="PANTHER" id="PTHR24178:SF9">
    <property type="entry name" value="ANK_REP_REGION DOMAIN-CONTAINING PROTEIN"/>
    <property type="match status" value="1"/>
</dbReference>
<protein>
    <submittedName>
        <fullName evidence="5">Ankyrin-2-like</fullName>
    </submittedName>
</protein>
<reference evidence="5 6" key="1">
    <citation type="journal article" date="2015" name="Proc. Natl. Acad. Sci. U.S.A.">
        <title>The resurrection genome of Boea hygrometrica: A blueprint for survival of dehydration.</title>
        <authorList>
            <person name="Xiao L."/>
            <person name="Yang G."/>
            <person name="Zhang L."/>
            <person name="Yang X."/>
            <person name="Zhao S."/>
            <person name="Ji Z."/>
            <person name="Zhou Q."/>
            <person name="Hu M."/>
            <person name="Wang Y."/>
            <person name="Chen M."/>
            <person name="Xu Y."/>
            <person name="Jin H."/>
            <person name="Xiao X."/>
            <person name="Hu G."/>
            <person name="Bao F."/>
            <person name="Hu Y."/>
            <person name="Wan P."/>
            <person name="Li L."/>
            <person name="Deng X."/>
            <person name="Kuang T."/>
            <person name="Xiang C."/>
            <person name="Zhu J.K."/>
            <person name="Oliver M.J."/>
            <person name="He Y."/>
        </authorList>
    </citation>
    <scope>NUCLEOTIDE SEQUENCE [LARGE SCALE GENOMIC DNA]</scope>
    <source>
        <strain evidence="6">cv. XS01</strain>
    </source>
</reference>
<dbReference type="PROSITE" id="PS50297">
    <property type="entry name" value="ANK_REP_REGION"/>
    <property type="match status" value="4"/>
</dbReference>
<dbReference type="PANTHER" id="PTHR24178">
    <property type="entry name" value="MOLTING PROTEIN MLT-4"/>
    <property type="match status" value="1"/>
</dbReference>
<accession>A0A2Z7BKB6</accession>
<dbReference type="PROSITE" id="PS50088">
    <property type="entry name" value="ANK_REPEAT"/>
    <property type="match status" value="5"/>
</dbReference>
<dbReference type="PROSITE" id="PS50202">
    <property type="entry name" value="MSP"/>
    <property type="match status" value="1"/>
</dbReference>
<dbReference type="InterPro" id="IPR008962">
    <property type="entry name" value="PapD-like_sf"/>
</dbReference>
<evidence type="ECO:0000256" key="2">
    <source>
        <dbReference type="ARBA" id="ARBA00023043"/>
    </source>
</evidence>
<dbReference type="SMART" id="SM00248">
    <property type="entry name" value="ANK"/>
    <property type="match status" value="8"/>
</dbReference>
<gene>
    <name evidence="5" type="ORF">F511_04913</name>
</gene>
<dbReference type="EMBL" id="KV005015">
    <property type="protein sequence ID" value="KZV34939.1"/>
    <property type="molecule type" value="Genomic_DNA"/>
</dbReference>
<name>A0A2Z7BKB6_9LAMI</name>
<dbReference type="Pfam" id="PF00635">
    <property type="entry name" value="Motile_Sperm"/>
    <property type="match status" value="1"/>
</dbReference>
<evidence type="ECO:0000313" key="6">
    <source>
        <dbReference type="Proteomes" id="UP000250235"/>
    </source>
</evidence>
<proteinExistence type="predicted"/>
<dbReference type="InterPro" id="IPR036770">
    <property type="entry name" value="Ankyrin_rpt-contain_sf"/>
</dbReference>
<dbReference type="Proteomes" id="UP000250235">
    <property type="component" value="Unassembled WGS sequence"/>
</dbReference>
<feature type="repeat" description="ANK" evidence="3">
    <location>
        <begin position="365"/>
        <end position="397"/>
    </location>
</feature>
<dbReference type="Pfam" id="PF12796">
    <property type="entry name" value="Ank_2"/>
    <property type="match status" value="2"/>
</dbReference>
<dbReference type="SUPFAM" id="SSF48403">
    <property type="entry name" value="Ankyrin repeat"/>
    <property type="match status" value="1"/>
</dbReference>
<dbReference type="OrthoDB" id="194358at2759"/>
<dbReference type="Gene3D" id="2.60.40.10">
    <property type="entry name" value="Immunoglobulins"/>
    <property type="match status" value="1"/>
</dbReference>
<evidence type="ECO:0000256" key="3">
    <source>
        <dbReference type="PROSITE-ProRule" id="PRU00023"/>
    </source>
</evidence>